<name>A0A098ME24_9BACL</name>
<sequence length="296" mass="33471">MTERLADSQITYAHLAIINMQDGRIAASARLSHRSMTEDGRVWYEPYAVCSLYYGPDTLRNVSTRQAIPLIAADILSAVDPTTELLIIRANTPHFRRYRELEALINVFSLSRGVAVKVAHKWGIERSIPELMALANDALQREESVTCRLLVAEYLPFDGITLFCVDIYGGDGQLIQPFVLAISDPSVCIAAMRDFAEDRHIDTFDVWTSDRALYGACMGEPGITVFAKHPSDTRTAARRNVESDPDIFREMYVPQPEPVEEEASKLPPLPRWRAWMAKHIKTLLIKIERADKYAIY</sequence>
<comment type="caution">
    <text evidence="1">The sequence shown here is derived from an EMBL/GenBank/DDBJ whole genome shotgun (WGS) entry which is preliminary data.</text>
</comment>
<dbReference type="AlphaFoldDB" id="A0A098ME24"/>
<keyword evidence="2" id="KW-1185">Reference proteome</keyword>
<dbReference type="OrthoDB" id="2629113at2"/>
<reference evidence="1 2" key="1">
    <citation type="submission" date="2014-08" db="EMBL/GenBank/DDBJ databases">
        <authorList>
            <person name="den Bakker H.C."/>
        </authorList>
    </citation>
    <scope>NUCLEOTIDE SEQUENCE [LARGE SCALE GENOMIC DNA]</scope>
    <source>
        <strain evidence="1 2">DSM 18334</strain>
    </source>
</reference>
<protein>
    <submittedName>
        <fullName evidence="1">Uncharacterized protein</fullName>
    </submittedName>
</protein>
<dbReference type="eggNOG" id="ENOG50307CR">
    <property type="taxonomic scope" value="Bacteria"/>
</dbReference>
<dbReference type="RefSeq" id="WP_036647460.1">
    <property type="nucleotide sequence ID" value="NZ_JQCR01000001.1"/>
</dbReference>
<proteinExistence type="predicted"/>
<gene>
    <name evidence="1" type="ORF">PWYN_01055</name>
</gene>
<accession>A0A098ME24</accession>
<dbReference type="EMBL" id="JQCR01000001">
    <property type="protein sequence ID" value="KGE20799.1"/>
    <property type="molecule type" value="Genomic_DNA"/>
</dbReference>
<evidence type="ECO:0000313" key="1">
    <source>
        <dbReference type="EMBL" id="KGE20799.1"/>
    </source>
</evidence>
<reference evidence="1 2" key="2">
    <citation type="submission" date="2014-10" db="EMBL/GenBank/DDBJ databases">
        <title>Comparative genomics of the Paenibacillus odorifer group.</title>
        <authorList>
            <person name="Tsai Y.-C."/>
            <person name="Martin N."/>
            <person name="Korlach J."/>
            <person name="Wiedmann M."/>
        </authorList>
    </citation>
    <scope>NUCLEOTIDE SEQUENCE [LARGE SCALE GENOMIC DNA]</scope>
    <source>
        <strain evidence="1 2">DSM 18334</strain>
    </source>
</reference>
<dbReference type="Proteomes" id="UP000029734">
    <property type="component" value="Unassembled WGS sequence"/>
</dbReference>
<evidence type="ECO:0000313" key="2">
    <source>
        <dbReference type="Proteomes" id="UP000029734"/>
    </source>
</evidence>
<dbReference type="STRING" id="268407.PWYN_01055"/>
<organism evidence="1 2">
    <name type="scientific">Paenibacillus wynnii</name>
    <dbReference type="NCBI Taxonomy" id="268407"/>
    <lineage>
        <taxon>Bacteria</taxon>
        <taxon>Bacillati</taxon>
        <taxon>Bacillota</taxon>
        <taxon>Bacilli</taxon>
        <taxon>Bacillales</taxon>
        <taxon>Paenibacillaceae</taxon>
        <taxon>Paenibacillus</taxon>
    </lineage>
</organism>